<protein>
    <submittedName>
        <fullName evidence="2">Uncharacterized protein</fullName>
    </submittedName>
</protein>
<feature type="non-terminal residue" evidence="2">
    <location>
        <position position="161"/>
    </location>
</feature>
<keyword evidence="1" id="KW-0812">Transmembrane</keyword>
<feature type="transmembrane region" description="Helical" evidence="1">
    <location>
        <begin position="68"/>
        <end position="89"/>
    </location>
</feature>
<keyword evidence="1" id="KW-0472">Membrane</keyword>
<sequence length="161" mass="16380">MMSEYTPAEVREGVRSGILDAIERDVELRGGRAAQLLLAAGVVGAAGAVGVTLLLSPHPFGQHPAWHIAVFSAVWSGLLVVGFAIAFLGVRTPPLPLASSARVAILGLGIAGVCGVMCPDPHFLHWWRQTGVGASVSQAGGYAAGALCFGLLTSLVLGAAS</sequence>
<feature type="transmembrane region" description="Helical" evidence="1">
    <location>
        <begin position="36"/>
        <end position="56"/>
    </location>
</feature>
<keyword evidence="1" id="KW-1133">Transmembrane helix</keyword>
<accession>X0WZJ0</accession>
<dbReference type="EMBL" id="BARS01048426">
    <property type="protein sequence ID" value="GAG36369.1"/>
    <property type="molecule type" value="Genomic_DNA"/>
</dbReference>
<feature type="transmembrane region" description="Helical" evidence="1">
    <location>
        <begin position="139"/>
        <end position="160"/>
    </location>
</feature>
<reference evidence="2" key="1">
    <citation type="journal article" date="2014" name="Front. Microbiol.">
        <title>High frequency of phylogenetically diverse reductive dehalogenase-homologous genes in deep subseafloor sedimentary metagenomes.</title>
        <authorList>
            <person name="Kawai M."/>
            <person name="Futagami T."/>
            <person name="Toyoda A."/>
            <person name="Takaki Y."/>
            <person name="Nishi S."/>
            <person name="Hori S."/>
            <person name="Arai W."/>
            <person name="Tsubouchi T."/>
            <person name="Morono Y."/>
            <person name="Uchiyama I."/>
            <person name="Ito T."/>
            <person name="Fujiyama A."/>
            <person name="Inagaki F."/>
            <person name="Takami H."/>
        </authorList>
    </citation>
    <scope>NUCLEOTIDE SEQUENCE</scope>
    <source>
        <strain evidence="2">Expedition CK06-06</strain>
    </source>
</reference>
<feature type="transmembrane region" description="Helical" evidence="1">
    <location>
        <begin position="101"/>
        <end position="119"/>
    </location>
</feature>
<gene>
    <name evidence="2" type="ORF">S01H1_72586</name>
</gene>
<proteinExistence type="predicted"/>
<comment type="caution">
    <text evidence="2">The sequence shown here is derived from an EMBL/GenBank/DDBJ whole genome shotgun (WGS) entry which is preliminary data.</text>
</comment>
<name>X0WZJ0_9ZZZZ</name>
<dbReference type="AlphaFoldDB" id="X0WZJ0"/>
<evidence type="ECO:0000256" key="1">
    <source>
        <dbReference type="SAM" id="Phobius"/>
    </source>
</evidence>
<organism evidence="2">
    <name type="scientific">marine sediment metagenome</name>
    <dbReference type="NCBI Taxonomy" id="412755"/>
    <lineage>
        <taxon>unclassified sequences</taxon>
        <taxon>metagenomes</taxon>
        <taxon>ecological metagenomes</taxon>
    </lineage>
</organism>
<evidence type="ECO:0000313" key="2">
    <source>
        <dbReference type="EMBL" id="GAG36369.1"/>
    </source>
</evidence>